<evidence type="ECO:0000259" key="1">
    <source>
        <dbReference type="Pfam" id="PF01022"/>
    </source>
</evidence>
<name>M0HMU5_HALEO</name>
<dbReference type="Proteomes" id="UP000011612">
    <property type="component" value="Unassembled WGS sequence"/>
</dbReference>
<reference evidence="2 3" key="1">
    <citation type="journal article" date="2014" name="PLoS Genet.">
        <title>Phylogenetically driven sequencing of extremely halophilic archaea reveals strategies for static and dynamic osmo-response.</title>
        <authorList>
            <person name="Becker E.A."/>
            <person name="Seitzer P.M."/>
            <person name="Tritt A."/>
            <person name="Larsen D."/>
            <person name="Krusor M."/>
            <person name="Yao A.I."/>
            <person name="Wu D."/>
            <person name="Madern D."/>
            <person name="Eisen J.A."/>
            <person name="Darling A.E."/>
            <person name="Facciotti M.T."/>
        </authorList>
    </citation>
    <scope>NUCLEOTIDE SEQUENCE [LARGE SCALE GENOMIC DNA]</scope>
    <source>
        <strain evidence="2 3">ATCC BAA-1513</strain>
    </source>
</reference>
<dbReference type="EMBL" id="AOLK01000020">
    <property type="protein sequence ID" value="ELZ84424.1"/>
    <property type="molecule type" value="Genomic_DNA"/>
</dbReference>
<dbReference type="Gene3D" id="1.10.10.10">
    <property type="entry name" value="Winged helix-like DNA-binding domain superfamily/Winged helix DNA-binding domain"/>
    <property type="match status" value="1"/>
</dbReference>
<dbReference type="InterPro" id="IPR011991">
    <property type="entry name" value="ArsR-like_HTH"/>
</dbReference>
<dbReference type="PATRIC" id="fig|1230453.4.peg.2530"/>
<dbReference type="InterPro" id="IPR036388">
    <property type="entry name" value="WH-like_DNA-bd_sf"/>
</dbReference>
<dbReference type="RefSeq" id="WP_008324983.1">
    <property type="nucleotide sequence ID" value="NZ_AOLK01000020.1"/>
</dbReference>
<organism evidence="2 3">
    <name type="scientific">Haloferax elongans ATCC BAA-1513</name>
    <dbReference type="NCBI Taxonomy" id="1230453"/>
    <lineage>
        <taxon>Archaea</taxon>
        <taxon>Methanobacteriati</taxon>
        <taxon>Methanobacteriota</taxon>
        <taxon>Stenosarchaea group</taxon>
        <taxon>Halobacteria</taxon>
        <taxon>Halobacteriales</taxon>
        <taxon>Haloferacaceae</taxon>
        <taxon>Haloferax</taxon>
    </lineage>
</organism>
<proteinExistence type="predicted"/>
<sequence length="106" mass="12223">MATNYVMWYSMSSAMANDDINRSFAPSDGTDEVLDIFKRGRENGNPWGRANPRFIIDETGISKSNVEYHLRRLNDAGWIRKVSRGLYEFVEDPREEETDDDSTTHS</sequence>
<protein>
    <recommendedName>
        <fullName evidence="1">HTH arsR-type domain-containing protein</fullName>
    </recommendedName>
</protein>
<dbReference type="CDD" id="cd00090">
    <property type="entry name" value="HTH_ARSR"/>
    <property type="match status" value="1"/>
</dbReference>
<dbReference type="Pfam" id="PF01022">
    <property type="entry name" value="HTH_5"/>
    <property type="match status" value="1"/>
</dbReference>
<evidence type="ECO:0000313" key="2">
    <source>
        <dbReference type="EMBL" id="ELZ84424.1"/>
    </source>
</evidence>
<keyword evidence="3" id="KW-1185">Reference proteome</keyword>
<feature type="domain" description="HTH arsR-type" evidence="1">
    <location>
        <begin position="55"/>
        <end position="80"/>
    </location>
</feature>
<comment type="caution">
    <text evidence="2">The sequence shown here is derived from an EMBL/GenBank/DDBJ whole genome shotgun (WGS) entry which is preliminary data.</text>
</comment>
<evidence type="ECO:0000313" key="3">
    <source>
        <dbReference type="Proteomes" id="UP000011612"/>
    </source>
</evidence>
<dbReference type="InterPro" id="IPR036390">
    <property type="entry name" value="WH_DNA-bd_sf"/>
</dbReference>
<dbReference type="STRING" id="1230453.C453_12796"/>
<dbReference type="AlphaFoldDB" id="M0HMU5"/>
<dbReference type="InterPro" id="IPR001845">
    <property type="entry name" value="HTH_ArsR_DNA-bd_dom"/>
</dbReference>
<gene>
    <name evidence="2" type="ORF">C453_12796</name>
</gene>
<dbReference type="SUPFAM" id="SSF46785">
    <property type="entry name" value="Winged helix' DNA-binding domain"/>
    <property type="match status" value="1"/>
</dbReference>
<dbReference type="GO" id="GO:0003700">
    <property type="term" value="F:DNA-binding transcription factor activity"/>
    <property type="evidence" value="ECO:0007669"/>
    <property type="project" value="InterPro"/>
</dbReference>
<accession>M0HMU5</accession>